<reference evidence="1 2" key="1">
    <citation type="submission" date="2016-10" db="EMBL/GenBank/DDBJ databases">
        <authorList>
            <person name="de Groot N.N."/>
        </authorList>
    </citation>
    <scope>NUCLEOTIDE SEQUENCE [LARGE SCALE GENOMIC DNA]</scope>
    <source>
        <strain evidence="1 2">DSM 22489</strain>
    </source>
</reference>
<dbReference type="EMBL" id="FNVA01000002">
    <property type="protein sequence ID" value="SEF90365.1"/>
    <property type="molecule type" value="Genomic_DNA"/>
</dbReference>
<protein>
    <submittedName>
        <fullName evidence="1">Uncharacterized protein</fullName>
    </submittedName>
</protein>
<proteinExistence type="predicted"/>
<keyword evidence="2" id="KW-1185">Reference proteome</keyword>
<evidence type="ECO:0000313" key="2">
    <source>
        <dbReference type="Proteomes" id="UP000236728"/>
    </source>
</evidence>
<gene>
    <name evidence="1" type="ORF">SAMN05421819_1298</name>
</gene>
<name>A0A1H5VSR8_9BACT</name>
<accession>A0A1H5VSR8</accession>
<sequence length="149" mass="16515">MNQSAMSAVAVFGGAAVGSLSPVLSNYVLQRRVARRDLVNREISERQKLYAKFISAAARLHADAMTKSAFDLGEVVRLYALTSRIRLVAQEDVVHAAEDMVKTIVQRYGETNLSLDDFRQAAVDSKLDPLKRFSAACRRDLLRLFRAAG</sequence>
<dbReference type="OrthoDB" id="117806at2"/>
<dbReference type="Proteomes" id="UP000236728">
    <property type="component" value="Unassembled WGS sequence"/>
</dbReference>
<dbReference type="RefSeq" id="WP_146072047.1">
    <property type="nucleotide sequence ID" value="NZ_FNVA01000002.1"/>
</dbReference>
<evidence type="ECO:0000313" key="1">
    <source>
        <dbReference type="EMBL" id="SEF90365.1"/>
    </source>
</evidence>
<organism evidence="1 2">
    <name type="scientific">Bryocella elongata</name>
    <dbReference type="NCBI Taxonomy" id="863522"/>
    <lineage>
        <taxon>Bacteria</taxon>
        <taxon>Pseudomonadati</taxon>
        <taxon>Acidobacteriota</taxon>
        <taxon>Terriglobia</taxon>
        <taxon>Terriglobales</taxon>
        <taxon>Acidobacteriaceae</taxon>
        <taxon>Bryocella</taxon>
    </lineage>
</organism>
<dbReference type="AlphaFoldDB" id="A0A1H5VSR8"/>